<evidence type="ECO:0000313" key="1">
    <source>
        <dbReference type="EMBL" id="GAL85823.1"/>
    </source>
</evidence>
<organism evidence="1 2">
    <name type="scientific">Sporocytophaga myxococcoides</name>
    <dbReference type="NCBI Taxonomy" id="153721"/>
    <lineage>
        <taxon>Bacteria</taxon>
        <taxon>Pseudomonadati</taxon>
        <taxon>Bacteroidota</taxon>
        <taxon>Cytophagia</taxon>
        <taxon>Cytophagales</taxon>
        <taxon>Cytophagaceae</taxon>
        <taxon>Sporocytophaga</taxon>
    </lineage>
</organism>
<keyword evidence="2" id="KW-1185">Reference proteome</keyword>
<evidence type="ECO:0000313" key="2">
    <source>
        <dbReference type="Proteomes" id="UP000030185"/>
    </source>
</evidence>
<gene>
    <name evidence="1" type="ORF">MYP_3052</name>
</gene>
<dbReference type="AlphaFoldDB" id="A0A098LIC9"/>
<dbReference type="EMBL" id="BBLT01000006">
    <property type="protein sequence ID" value="GAL85823.1"/>
    <property type="molecule type" value="Genomic_DNA"/>
</dbReference>
<reference evidence="1 2" key="1">
    <citation type="submission" date="2014-09" db="EMBL/GenBank/DDBJ databases">
        <title>Sporocytophaga myxococcoides PG-01 genome sequencing.</title>
        <authorList>
            <person name="Liu L."/>
            <person name="Gao P.J."/>
            <person name="Chen G.J."/>
            <person name="Wang L.S."/>
        </authorList>
    </citation>
    <scope>NUCLEOTIDE SEQUENCE [LARGE SCALE GENOMIC DNA]</scope>
    <source>
        <strain evidence="1 2">PG-01</strain>
    </source>
</reference>
<dbReference type="STRING" id="153721.MYP_3052"/>
<protein>
    <submittedName>
        <fullName evidence="1">Uncharacterized protein</fullName>
    </submittedName>
</protein>
<name>A0A098LIC9_9BACT</name>
<proteinExistence type="predicted"/>
<comment type="caution">
    <text evidence="1">The sequence shown here is derived from an EMBL/GenBank/DDBJ whole genome shotgun (WGS) entry which is preliminary data.</text>
</comment>
<accession>A0A098LIC9</accession>
<dbReference type="Proteomes" id="UP000030185">
    <property type="component" value="Unassembled WGS sequence"/>
</dbReference>
<sequence>MILVLSFFSLIRKVTIIIKAVMKFAKISVRSAKNFETPIVGHYRRAFQRF</sequence>